<keyword evidence="3" id="KW-1185">Reference proteome</keyword>
<protein>
    <submittedName>
        <fullName evidence="2">Uncharacterized protein</fullName>
    </submittedName>
</protein>
<keyword evidence="1" id="KW-0732">Signal</keyword>
<dbReference type="KEGG" id="nmf:NMS_1808"/>
<evidence type="ECO:0000313" key="3">
    <source>
        <dbReference type="Proteomes" id="UP000031760"/>
    </source>
</evidence>
<proteinExistence type="predicted"/>
<gene>
    <name evidence="2" type="ORF">NMS_1808</name>
</gene>
<accession>W8VXF1</accession>
<dbReference type="HOGENOM" id="CLU_1342126_0_0_10"/>
<feature type="signal peptide" evidence="1">
    <location>
        <begin position="1"/>
        <end position="17"/>
    </location>
</feature>
<sequence length="204" mass="23445">MKNLLFLIALITSMASAQNPKEPARQKALDSLLKIDWLEYNYRELDEDHKILTSSDQFETWKAGMNFKPNEVLDYKDSLSVVLNNELKDGNAARIAILRLSYTWDRASWSVLLPATEVEAIAAKQHIKHPYNFVTNLRENPKESAANRRLIRQLKSRLKKLKLEESLKGLEASELMKLAFQYSPERLKVVDSILASQGSSRRKD</sequence>
<reference evidence="2 3" key="1">
    <citation type="journal article" date="2014" name="Proc. Natl. Acad. Sci. U.S.A.">
        <title>Functional characterization of flavobacteria rhodopsins reveals a unique class of light-driven chloride pump in bacteria.</title>
        <authorList>
            <person name="Yoshizawa S."/>
            <person name="Kumagai Y."/>
            <person name="Kim H."/>
            <person name="Ogura Y."/>
            <person name="Hayashi T."/>
            <person name="Iwasaki W."/>
            <person name="DeLong E.F."/>
            <person name="Kogure K."/>
        </authorList>
    </citation>
    <scope>NUCLEOTIDE SEQUENCE [LARGE SCALE GENOMIC DNA]</scope>
    <source>
        <strain evidence="2 3">S1-08</strain>
    </source>
</reference>
<dbReference type="OrthoDB" id="1204690at2"/>
<feature type="chain" id="PRO_5004914591" evidence="1">
    <location>
        <begin position="18"/>
        <end position="204"/>
    </location>
</feature>
<dbReference type="RefSeq" id="WP_148311363.1">
    <property type="nucleotide sequence ID" value="NZ_AP014548.1"/>
</dbReference>
<dbReference type="STRING" id="1454201.NMS_1808"/>
<evidence type="ECO:0000256" key="1">
    <source>
        <dbReference type="SAM" id="SignalP"/>
    </source>
</evidence>
<dbReference type="Proteomes" id="UP000031760">
    <property type="component" value="Chromosome"/>
</dbReference>
<organism evidence="2 3">
    <name type="scientific">Nonlabens marinus S1-08</name>
    <dbReference type="NCBI Taxonomy" id="1454201"/>
    <lineage>
        <taxon>Bacteria</taxon>
        <taxon>Pseudomonadati</taxon>
        <taxon>Bacteroidota</taxon>
        <taxon>Flavobacteriia</taxon>
        <taxon>Flavobacteriales</taxon>
        <taxon>Flavobacteriaceae</taxon>
        <taxon>Nonlabens</taxon>
    </lineage>
</organism>
<dbReference type="EMBL" id="AP014548">
    <property type="protein sequence ID" value="BAO55817.1"/>
    <property type="molecule type" value="Genomic_DNA"/>
</dbReference>
<dbReference type="AlphaFoldDB" id="W8VXF1"/>
<evidence type="ECO:0000313" key="2">
    <source>
        <dbReference type="EMBL" id="BAO55817.1"/>
    </source>
</evidence>
<name>W8VXF1_9FLAO</name>